<proteinExistence type="predicted"/>
<dbReference type="Proteomes" id="UP000031167">
    <property type="component" value="Unassembled WGS sequence"/>
</dbReference>
<dbReference type="AlphaFoldDB" id="A0A0B4D633"/>
<keyword evidence="3" id="KW-1185">Reference proteome</keyword>
<feature type="transmembrane region" description="Helical" evidence="1">
    <location>
        <begin position="5"/>
        <end position="22"/>
    </location>
</feature>
<accession>A0A0B4D633</accession>
<dbReference type="STRING" id="363331.RM51_13450"/>
<protein>
    <submittedName>
        <fullName evidence="2">Uncharacterized protein</fullName>
    </submittedName>
</protein>
<feature type="transmembrane region" description="Helical" evidence="1">
    <location>
        <begin position="85"/>
        <end position="102"/>
    </location>
</feature>
<keyword evidence="1" id="KW-1133">Transmembrane helix</keyword>
<dbReference type="OrthoDB" id="893761at2"/>
<evidence type="ECO:0000313" key="3">
    <source>
        <dbReference type="Proteomes" id="UP000031167"/>
    </source>
</evidence>
<gene>
    <name evidence="2" type="ORF">RM51_13450</name>
</gene>
<evidence type="ECO:0000313" key="2">
    <source>
        <dbReference type="EMBL" id="KIC62171.1"/>
    </source>
</evidence>
<sequence>MVRRILAVIAGIIVGSIGIWLMERLGHSLYPFPAGMKLDDIEGFKAYVDNLPFMGKFIVILGYALGALLSGFVATKVANNNKPTAAMICGIIFLFFTIYNMVLLPTPAWFWVLGIAVWGLVLVGYKLALNKNKG</sequence>
<organism evidence="2 3">
    <name type="scientific">Chryseobacterium taiwanense</name>
    <dbReference type="NCBI Taxonomy" id="363331"/>
    <lineage>
        <taxon>Bacteria</taxon>
        <taxon>Pseudomonadati</taxon>
        <taxon>Bacteroidota</taxon>
        <taxon>Flavobacteriia</taxon>
        <taxon>Flavobacteriales</taxon>
        <taxon>Weeksellaceae</taxon>
        <taxon>Chryseobacterium group</taxon>
        <taxon>Chryseobacterium</taxon>
    </lineage>
</organism>
<keyword evidence="1" id="KW-0472">Membrane</keyword>
<dbReference type="RefSeq" id="WP_039370507.1">
    <property type="nucleotide sequence ID" value="NZ_JWTA01000012.1"/>
</dbReference>
<name>A0A0B4D633_9FLAO</name>
<feature type="transmembrane region" description="Helical" evidence="1">
    <location>
        <begin position="108"/>
        <end position="128"/>
    </location>
</feature>
<feature type="transmembrane region" description="Helical" evidence="1">
    <location>
        <begin position="53"/>
        <end position="73"/>
    </location>
</feature>
<keyword evidence="1" id="KW-0812">Transmembrane</keyword>
<evidence type="ECO:0000256" key="1">
    <source>
        <dbReference type="SAM" id="Phobius"/>
    </source>
</evidence>
<comment type="caution">
    <text evidence="2">The sequence shown here is derived from an EMBL/GenBank/DDBJ whole genome shotgun (WGS) entry which is preliminary data.</text>
</comment>
<reference evidence="2 3" key="1">
    <citation type="submission" date="2014-12" db="EMBL/GenBank/DDBJ databases">
        <title>Genome sequencing of Chryseobacterium taiwanense TPW19.</title>
        <authorList>
            <person name="Tan P.W."/>
            <person name="Chan K.-G."/>
        </authorList>
    </citation>
    <scope>NUCLEOTIDE SEQUENCE [LARGE SCALE GENOMIC DNA]</scope>
    <source>
        <strain evidence="2 3">TPW19</strain>
    </source>
</reference>
<dbReference type="EMBL" id="JWTA01000012">
    <property type="protein sequence ID" value="KIC62171.1"/>
    <property type="molecule type" value="Genomic_DNA"/>
</dbReference>